<sequence length="365" mass="41198">MVKKVLLCFMLGVATISSGCGKQVSSEKSNVVDMLESDDSKVKDTFPDTYNAESESGKVKFNCTLELPENMNTRTIQKTTVEGVHSYDKDKAYSLLAEGKEISNKEQYDGDNGEIISYTFSDGASLYLDYNITWTSATSSLYAYLGVQQSDYIDLFSSDSVSLDKDKYISEIKKDMNELGYDTENLSFQAIPLSVDAMKKLRDQELNNGLLEKGKTNEPTSEDEAYFIYAYQENTGIPVFHELMSVAKQMSDDSPDNAPVQAIYSARGLESLTIDYIYNFKNEQNTVTLKPFDEIASVVEEKYDNILNDVNYEVTRAKLYERVYTGEDQKYAEEPIWYFEVMENGSNKTVMLVNAETGKEINLPS</sequence>
<dbReference type="EMBL" id="CABHOF010000039">
    <property type="protein sequence ID" value="VUX65790.1"/>
    <property type="molecule type" value="Genomic_DNA"/>
</dbReference>
<keyword evidence="1" id="KW-0732">Signal</keyword>
<organism evidence="2 4">
    <name type="scientific">Blautia wexlerae</name>
    <dbReference type="NCBI Taxonomy" id="418240"/>
    <lineage>
        <taxon>Bacteria</taxon>
        <taxon>Bacillati</taxon>
        <taxon>Bacillota</taxon>
        <taxon>Clostridia</taxon>
        <taxon>Lachnospirales</taxon>
        <taxon>Lachnospiraceae</taxon>
        <taxon>Blautia</taxon>
    </lineage>
</organism>
<protein>
    <submittedName>
        <fullName evidence="2">Uncharacterized protein</fullName>
    </submittedName>
</protein>
<evidence type="ECO:0000256" key="1">
    <source>
        <dbReference type="SAM" id="SignalP"/>
    </source>
</evidence>
<reference evidence="3 5" key="2">
    <citation type="submission" date="2019-07" db="EMBL/GenBank/DDBJ databases">
        <authorList>
            <person name="Chang H.-W."/>
            <person name="Raman A."/>
            <person name="Venkatesh S."/>
            <person name="Gehrig J."/>
        </authorList>
    </citation>
    <scope>NUCLEOTIDE SEQUENCE [LARGE SCALE GENOMIC DNA]</scope>
    <source>
        <strain evidence="3">Blautia_wexlerae_LFYP_14</strain>
    </source>
</reference>
<dbReference type="AlphaFoldDB" id="A0A174E3G2"/>
<evidence type="ECO:0000313" key="2">
    <source>
        <dbReference type="EMBL" id="CUO32321.1"/>
    </source>
</evidence>
<feature type="chain" id="PRO_5042332792" evidence="1">
    <location>
        <begin position="20"/>
        <end position="365"/>
    </location>
</feature>
<proteinExistence type="predicted"/>
<gene>
    <name evidence="3" type="ORF">BWLFYP14_02158</name>
    <name evidence="2" type="ORF">ERS852478_02462</name>
</gene>
<dbReference type="RefSeq" id="WP_020993993.1">
    <property type="nucleotide sequence ID" value="NZ_BTHH01000016.1"/>
</dbReference>
<evidence type="ECO:0000313" key="5">
    <source>
        <dbReference type="Proteomes" id="UP000366766"/>
    </source>
</evidence>
<accession>A0A174E3G2</accession>
<name>A0A174E3G2_9FIRM</name>
<reference evidence="2 4" key="1">
    <citation type="submission" date="2015-09" db="EMBL/GenBank/DDBJ databases">
        <authorList>
            <consortium name="Pathogen Informatics"/>
        </authorList>
    </citation>
    <scope>NUCLEOTIDE SEQUENCE [LARGE SCALE GENOMIC DNA]</scope>
    <source>
        <strain evidence="2 4">2789STDY5834863</strain>
    </source>
</reference>
<feature type="signal peptide" evidence="1">
    <location>
        <begin position="1"/>
        <end position="19"/>
    </location>
</feature>
<dbReference type="Proteomes" id="UP000095431">
    <property type="component" value="Unassembled WGS sequence"/>
</dbReference>
<dbReference type="PROSITE" id="PS51257">
    <property type="entry name" value="PROKAR_LIPOPROTEIN"/>
    <property type="match status" value="1"/>
</dbReference>
<dbReference type="Proteomes" id="UP000366766">
    <property type="component" value="Unassembled WGS sequence"/>
</dbReference>
<evidence type="ECO:0000313" key="4">
    <source>
        <dbReference type="Proteomes" id="UP000095431"/>
    </source>
</evidence>
<keyword evidence="5" id="KW-1185">Reference proteome</keyword>
<evidence type="ECO:0000313" key="3">
    <source>
        <dbReference type="EMBL" id="VUX65790.1"/>
    </source>
</evidence>
<dbReference type="EMBL" id="CYZN01000016">
    <property type="protein sequence ID" value="CUO32321.1"/>
    <property type="molecule type" value="Genomic_DNA"/>
</dbReference>